<keyword evidence="7" id="KW-1185">Reference proteome</keyword>
<evidence type="ECO:0000256" key="3">
    <source>
        <dbReference type="ARBA" id="ARBA00023163"/>
    </source>
</evidence>
<dbReference type="Gene3D" id="1.10.357.10">
    <property type="entry name" value="Tetracycline Repressor, domain 2"/>
    <property type="match status" value="1"/>
</dbReference>
<evidence type="ECO:0000256" key="1">
    <source>
        <dbReference type="ARBA" id="ARBA00023015"/>
    </source>
</evidence>
<keyword evidence="1" id="KW-0805">Transcription regulation</keyword>
<feature type="domain" description="HTH tetR-type" evidence="5">
    <location>
        <begin position="16"/>
        <end position="76"/>
    </location>
</feature>
<protein>
    <recommendedName>
        <fullName evidence="5">HTH tetR-type domain-containing protein</fullName>
    </recommendedName>
</protein>
<dbReference type="Pfam" id="PF00440">
    <property type="entry name" value="TetR_N"/>
    <property type="match status" value="1"/>
</dbReference>
<evidence type="ECO:0000313" key="6">
    <source>
        <dbReference type="EMBL" id="GGS17679.1"/>
    </source>
</evidence>
<reference evidence="7" key="1">
    <citation type="journal article" date="2019" name="Int. J. Syst. Evol. Microbiol.">
        <title>The Global Catalogue of Microorganisms (GCM) 10K type strain sequencing project: providing services to taxonomists for standard genome sequencing and annotation.</title>
        <authorList>
            <consortium name="The Broad Institute Genomics Platform"/>
            <consortium name="The Broad Institute Genome Sequencing Center for Infectious Disease"/>
            <person name="Wu L."/>
            <person name="Ma J."/>
        </authorList>
    </citation>
    <scope>NUCLEOTIDE SEQUENCE [LARGE SCALE GENOMIC DNA]</scope>
    <source>
        <strain evidence="7">JCM 31406</strain>
    </source>
</reference>
<dbReference type="Proteomes" id="UP000620633">
    <property type="component" value="Unassembled WGS sequence"/>
</dbReference>
<name>A0ABQ2SCL2_9DEIO</name>
<dbReference type="InterPro" id="IPR001647">
    <property type="entry name" value="HTH_TetR"/>
</dbReference>
<evidence type="ECO:0000259" key="5">
    <source>
        <dbReference type="PROSITE" id="PS50977"/>
    </source>
</evidence>
<organism evidence="6 7">
    <name type="scientific">Deinococcus knuensis</name>
    <dbReference type="NCBI Taxonomy" id="1837380"/>
    <lineage>
        <taxon>Bacteria</taxon>
        <taxon>Thermotogati</taxon>
        <taxon>Deinococcota</taxon>
        <taxon>Deinococci</taxon>
        <taxon>Deinococcales</taxon>
        <taxon>Deinococcaceae</taxon>
        <taxon>Deinococcus</taxon>
    </lineage>
</organism>
<dbReference type="EMBL" id="BMQO01000002">
    <property type="protein sequence ID" value="GGS17679.1"/>
    <property type="molecule type" value="Genomic_DNA"/>
</dbReference>
<evidence type="ECO:0000256" key="2">
    <source>
        <dbReference type="ARBA" id="ARBA00023125"/>
    </source>
</evidence>
<dbReference type="SUPFAM" id="SSF46689">
    <property type="entry name" value="Homeodomain-like"/>
    <property type="match status" value="1"/>
</dbReference>
<proteinExistence type="predicted"/>
<evidence type="ECO:0000313" key="7">
    <source>
        <dbReference type="Proteomes" id="UP000620633"/>
    </source>
</evidence>
<sequence>MTSFRAPGRPPRSAGLDAHSALLRAGGLVFALGGASRGSVRAVAAVAGLSPAALYARFGSRAGLLDAVLAECGPGVVIGACDRLHGPGDLPAFVAAVWEAWARPLPRAAFALYLHRTGALPDRVRGCADLEPGLRGPSEAALRVLTRRVARWPGLPAPPAEVAWVIMEGLLRLRAAPLSAVEGTLQSQTHARAVQAWVTGGERPC</sequence>
<gene>
    <name evidence="6" type="ORF">GCM10008961_06430</name>
</gene>
<dbReference type="InterPro" id="IPR009057">
    <property type="entry name" value="Homeodomain-like_sf"/>
</dbReference>
<keyword evidence="2 4" id="KW-0238">DNA-binding</keyword>
<dbReference type="RefSeq" id="WP_189099076.1">
    <property type="nucleotide sequence ID" value="NZ_BMQO01000002.1"/>
</dbReference>
<comment type="caution">
    <text evidence="6">The sequence shown here is derived from an EMBL/GenBank/DDBJ whole genome shotgun (WGS) entry which is preliminary data.</text>
</comment>
<keyword evidence="3" id="KW-0804">Transcription</keyword>
<dbReference type="PANTHER" id="PTHR30055:SF234">
    <property type="entry name" value="HTH-TYPE TRANSCRIPTIONAL REGULATOR BETI"/>
    <property type="match status" value="1"/>
</dbReference>
<dbReference type="PANTHER" id="PTHR30055">
    <property type="entry name" value="HTH-TYPE TRANSCRIPTIONAL REGULATOR RUTR"/>
    <property type="match status" value="1"/>
</dbReference>
<dbReference type="InterPro" id="IPR050109">
    <property type="entry name" value="HTH-type_TetR-like_transc_reg"/>
</dbReference>
<evidence type="ECO:0000256" key="4">
    <source>
        <dbReference type="PROSITE-ProRule" id="PRU00335"/>
    </source>
</evidence>
<accession>A0ABQ2SCL2</accession>
<feature type="DNA-binding region" description="H-T-H motif" evidence="4">
    <location>
        <begin position="39"/>
        <end position="58"/>
    </location>
</feature>
<dbReference type="PROSITE" id="PS50977">
    <property type="entry name" value="HTH_TETR_2"/>
    <property type="match status" value="1"/>
</dbReference>